<name>A0AAW1RX33_9CHLO</name>
<protein>
    <submittedName>
        <fullName evidence="1">Uncharacterized protein</fullName>
    </submittedName>
</protein>
<evidence type="ECO:0000313" key="2">
    <source>
        <dbReference type="Proteomes" id="UP001445335"/>
    </source>
</evidence>
<gene>
    <name evidence="1" type="ORF">WJX81_008086</name>
</gene>
<proteinExistence type="predicted"/>
<sequence length="88" mass="9588">MQPCCVTSCRTASLAVWRRAALGTGVARRQQTVRLPTDTRGVESTRGRVCCVAWVPLTAPEELISLEDYGATWVKRRADAHGAVMASK</sequence>
<evidence type="ECO:0000313" key="1">
    <source>
        <dbReference type="EMBL" id="KAK9838377.1"/>
    </source>
</evidence>
<organism evidence="1 2">
    <name type="scientific">Elliptochloris bilobata</name>
    <dbReference type="NCBI Taxonomy" id="381761"/>
    <lineage>
        <taxon>Eukaryota</taxon>
        <taxon>Viridiplantae</taxon>
        <taxon>Chlorophyta</taxon>
        <taxon>core chlorophytes</taxon>
        <taxon>Trebouxiophyceae</taxon>
        <taxon>Trebouxiophyceae incertae sedis</taxon>
        <taxon>Elliptochloris clade</taxon>
        <taxon>Elliptochloris</taxon>
    </lineage>
</organism>
<keyword evidence="2" id="KW-1185">Reference proteome</keyword>
<reference evidence="1 2" key="1">
    <citation type="journal article" date="2024" name="Nat. Commun.">
        <title>Phylogenomics reveals the evolutionary origins of lichenization in chlorophyte algae.</title>
        <authorList>
            <person name="Puginier C."/>
            <person name="Libourel C."/>
            <person name="Otte J."/>
            <person name="Skaloud P."/>
            <person name="Haon M."/>
            <person name="Grisel S."/>
            <person name="Petersen M."/>
            <person name="Berrin J.G."/>
            <person name="Delaux P.M."/>
            <person name="Dal Grande F."/>
            <person name="Keller J."/>
        </authorList>
    </citation>
    <scope>NUCLEOTIDE SEQUENCE [LARGE SCALE GENOMIC DNA]</scope>
    <source>
        <strain evidence="1 2">SAG 245.80</strain>
    </source>
</reference>
<dbReference type="EMBL" id="JALJOU010000019">
    <property type="protein sequence ID" value="KAK9838377.1"/>
    <property type="molecule type" value="Genomic_DNA"/>
</dbReference>
<dbReference type="AlphaFoldDB" id="A0AAW1RX33"/>
<comment type="caution">
    <text evidence="1">The sequence shown here is derived from an EMBL/GenBank/DDBJ whole genome shotgun (WGS) entry which is preliminary data.</text>
</comment>
<dbReference type="Proteomes" id="UP001445335">
    <property type="component" value="Unassembled WGS sequence"/>
</dbReference>
<accession>A0AAW1RX33</accession>